<evidence type="ECO:0000313" key="5">
    <source>
        <dbReference type="EMBL" id="SCW02263.1"/>
    </source>
</evidence>
<dbReference type="Proteomes" id="UP000190831">
    <property type="component" value="Chromosome F"/>
</dbReference>
<dbReference type="PROSITE" id="PS50294">
    <property type="entry name" value="WD_REPEATS_REGION"/>
    <property type="match status" value="3"/>
</dbReference>
<dbReference type="InterPro" id="IPR020472">
    <property type="entry name" value="WD40_PAC1"/>
</dbReference>
<dbReference type="PRINTS" id="PR00320">
    <property type="entry name" value="GPROTEINBRPT"/>
</dbReference>
<dbReference type="GO" id="GO:0097361">
    <property type="term" value="C:cytosolic [4Fe-4S] assembly targeting complex"/>
    <property type="evidence" value="ECO:0007669"/>
    <property type="project" value="InterPro"/>
</dbReference>
<evidence type="ECO:0000256" key="4">
    <source>
        <dbReference type="PROSITE-ProRule" id="PRU00221"/>
    </source>
</evidence>
<feature type="repeat" description="WD" evidence="4">
    <location>
        <begin position="194"/>
        <end position="228"/>
    </location>
</feature>
<feature type="repeat" description="WD" evidence="4">
    <location>
        <begin position="310"/>
        <end position="329"/>
    </location>
</feature>
<organism evidence="5 6">
    <name type="scientific">Lachancea fermentati</name>
    <name type="common">Zygosaccharomyces fermentati</name>
    <dbReference type="NCBI Taxonomy" id="4955"/>
    <lineage>
        <taxon>Eukaryota</taxon>
        <taxon>Fungi</taxon>
        <taxon>Dikarya</taxon>
        <taxon>Ascomycota</taxon>
        <taxon>Saccharomycotina</taxon>
        <taxon>Saccharomycetes</taxon>
        <taxon>Saccharomycetales</taxon>
        <taxon>Saccharomycetaceae</taxon>
        <taxon>Lachancea</taxon>
    </lineage>
</organism>
<name>A0A1G4MEA8_LACFM</name>
<comment type="similarity">
    <text evidence="3">Belongs to the WD repeat CIA1 family.</text>
</comment>
<dbReference type="OrthoDB" id="284782at2759"/>
<comment type="subcellular location">
    <subcellularLocation>
        <location evidence="3">Cytoplasm</location>
    </subcellularLocation>
    <subcellularLocation>
        <location evidence="3">Nucleus</location>
    </subcellularLocation>
    <text evidence="3">Preferentially localized to the nucleus.</text>
</comment>
<protein>
    <recommendedName>
        <fullName evidence="3">Probable cytosolic iron-sulfur protein assembly protein 1</fullName>
    </recommendedName>
</protein>
<feature type="repeat" description="WD" evidence="4">
    <location>
        <begin position="150"/>
        <end position="182"/>
    </location>
</feature>
<dbReference type="PANTHER" id="PTHR19920:SF0">
    <property type="entry name" value="CYTOSOLIC IRON-SULFUR PROTEIN ASSEMBLY PROTEIN CIAO1-RELATED"/>
    <property type="match status" value="1"/>
</dbReference>
<dbReference type="CDD" id="cd00200">
    <property type="entry name" value="WD40"/>
    <property type="match status" value="1"/>
</dbReference>
<accession>A0A1G4MEA8</accession>
<dbReference type="PROSITE" id="PS50082">
    <property type="entry name" value="WD_REPEATS_2"/>
    <property type="match status" value="5"/>
</dbReference>
<keyword evidence="3" id="KW-0963">Cytoplasm</keyword>
<dbReference type="GO" id="GO:0016226">
    <property type="term" value="P:iron-sulfur cluster assembly"/>
    <property type="evidence" value="ECO:0007669"/>
    <property type="project" value="UniProtKB-UniRule"/>
</dbReference>
<evidence type="ECO:0000256" key="2">
    <source>
        <dbReference type="ARBA" id="ARBA00022737"/>
    </source>
</evidence>
<proteinExistence type="inferred from homology"/>
<gene>
    <name evidence="3" type="primary">CIA1</name>
    <name evidence="5" type="ORF">LAFE_0F02586G</name>
</gene>
<dbReference type="GO" id="GO:0005634">
    <property type="term" value="C:nucleus"/>
    <property type="evidence" value="ECO:0007669"/>
    <property type="project" value="UniProtKB-SubCell"/>
</dbReference>
<dbReference type="InterPro" id="IPR015943">
    <property type="entry name" value="WD40/YVTN_repeat-like_dom_sf"/>
</dbReference>
<dbReference type="PANTHER" id="PTHR19920">
    <property type="entry name" value="WD40 PROTEIN CIAO1"/>
    <property type="match status" value="1"/>
</dbReference>
<dbReference type="Gene3D" id="2.130.10.10">
    <property type="entry name" value="YVTN repeat-like/Quinoprotein amine dehydrogenase"/>
    <property type="match status" value="1"/>
</dbReference>
<dbReference type="InterPro" id="IPR028608">
    <property type="entry name" value="CIAO1/Cia1"/>
</dbReference>
<dbReference type="InterPro" id="IPR001680">
    <property type="entry name" value="WD40_rpt"/>
</dbReference>
<dbReference type="Pfam" id="PF00400">
    <property type="entry name" value="WD40"/>
    <property type="match status" value="7"/>
</dbReference>
<keyword evidence="3" id="KW-0539">Nucleus</keyword>
<dbReference type="HAMAP" id="MF_03037">
    <property type="entry name" value="ciao1"/>
    <property type="match status" value="1"/>
</dbReference>
<reference evidence="6" key="1">
    <citation type="submission" date="2016-03" db="EMBL/GenBank/DDBJ databases">
        <authorList>
            <person name="Devillers H."/>
        </authorList>
    </citation>
    <scope>NUCLEOTIDE SEQUENCE [LARGE SCALE GENOMIC DNA]</scope>
</reference>
<evidence type="ECO:0000256" key="1">
    <source>
        <dbReference type="ARBA" id="ARBA00022574"/>
    </source>
</evidence>
<comment type="subunit">
    <text evidence="3">Interacts with NAR1.</text>
</comment>
<keyword evidence="6" id="KW-1185">Reference proteome</keyword>
<feature type="repeat" description="WD" evidence="4">
    <location>
        <begin position="104"/>
        <end position="136"/>
    </location>
</feature>
<sequence>MSINQRQCLKLHKDKVWAVDCSHGLMATASSDRKIKLLNLTKTEAHLIGELDDNTHTKSIRSVAWRPNSNILAAGSFDSTISIWGKEEEPDYLEDSEFELLALIEGHENEVKAVAWSHNGEFLASCSRDKSVWIWEADELGEEFECISVLQEHSQDVKHVSWHPSTLLLASSSYDDTIRLWKELDDDWECVAVLNGHEGTVWCSDFEKSDSSLRLCSCSDDSTVRVWKYVEEDDNGEQIWVLQAVLPNVHSRAVYSVSWSSEGLIASTGSDGLLVLYKECKDGKWEVLAKYEGAHGVYEVNAVEWTRVGNEQLLVTGGDDGYVNIWTYD</sequence>
<comment type="function">
    <text evidence="3">Essential component of the cytosolic iron-sulfur (Fe/S) protein assembly machinery. Required for the maturation of extramitochondrial Fe/S proteins.</text>
</comment>
<keyword evidence="2" id="KW-0677">Repeat</keyword>
<keyword evidence="1 4" id="KW-0853">WD repeat</keyword>
<feature type="repeat" description="WD" evidence="4">
    <location>
        <begin position="53"/>
        <end position="84"/>
    </location>
</feature>
<dbReference type="STRING" id="4955.A0A1G4MEA8"/>
<dbReference type="EMBL" id="LT598490">
    <property type="protein sequence ID" value="SCW02263.1"/>
    <property type="molecule type" value="Genomic_DNA"/>
</dbReference>
<evidence type="ECO:0000256" key="3">
    <source>
        <dbReference type="HAMAP-Rule" id="MF_03037"/>
    </source>
</evidence>
<dbReference type="SMART" id="SM00320">
    <property type="entry name" value="WD40"/>
    <property type="match status" value="7"/>
</dbReference>
<dbReference type="InterPro" id="IPR036322">
    <property type="entry name" value="WD40_repeat_dom_sf"/>
</dbReference>
<dbReference type="FunFam" id="2.130.10.10:FF:000705">
    <property type="entry name" value="Probable cytosolic iron-sulfur protein assembly protein 1"/>
    <property type="match status" value="1"/>
</dbReference>
<dbReference type="AlphaFoldDB" id="A0A1G4MEA8"/>
<dbReference type="SUPFAM" id="SSF50978">
    <property type="entry name" value="WD40 repeat-like"/>
    <property type="match status" value="1"/>
</dbReference>
<evidence type="ECO:0000313" key="6">
    <source>
        <dbReference type="Proteomes" id="UP000190831"/>
    </source>
</evidence>
<dbReference type="OMA" id="IREIRWS"/>